<comment type="pathway">
    <text evidence="1">Protein modification; protein ubiquitination.</text>
</comment>
<feature type="compositionally biased region" description="Gly residues" evidence="5">
    <location>
        <begin position="923"/>
        <end position="932"/>
    </location>
</feature>
<dbReference type="Gene3D" id="3.30.710.10">
    <property type="entry name" value="Potassium Channel Kv1.1, Chain A"/>
    <property type="match status" value="1"/>
</dbReference>
<feature type="region of interest" description="Disordered" evidence="5">
    <location>
        <begin position="466"/>
        <end position="560"/>
    </location>
</feature>
<feature type="compositionally biased region" description="Low complexity" evidence="5">
    <location>
        <begin position="271"/>
        <end position="290"/>
    </location>
</feature>
<sequence length="1218" mass="122038">MNTPVEAALAAAVVLASCSRKFASVLAQGDATGKELPIQGVDSEALESVVRFFYCGECLLSTATVVPIHDVCLKLEVPGLGAGCEAYVQQSLNPATCMTYLGAAVRLLLEPTIKLCLSYATSRFEDVIAAPGFQSLSPEAVRLLLTHMRGGASDISLARALARWAVRKPEHLPDCEAMFQELNITATALLQLLQLPDFVQALQHGPGLGGRLGPAGEAAAAAAALGPLERLLGGAAAGGLLPAADAGALLHFIEGNDRPGSNPRALALLLQQHQQQHQQQPSSSGSGAAPDGNSPLEDGPGQTSPRHPERTDSGSRGGIARLVRAAEALGRAGGSSSRSAGAWADRDDAGQEPWEGAEPRRRALLTAGSATLAEEQPGRAAGRAGGALETGGDGLVAVRLAALEDAGLTLNLLPTGALVASGGPLGKQQLPLQLAPSGSGPNAPLLALLPASVLLDLQDARVAPGREQRALEGLPGEAPGQRPLLPPRTASVTGGGREAAEGDQGSGEGFPDDSPPPPPLPPQQQQLGAAVQQLHGLLPPRFATTGKPTSASAGSLPPPSAAAAAAASLAVPPSAAQRSASLPRASGQLGSQGAPLSAPGGIGGGGGGAAGLPLSLLPASASDRSPTRWTKATSGPASAASLPLGGSGVLLALPTPRSPHLDGASAPGGSSAGGGGGGGPKRRRVSPDEDDPDHVEDGGNARGGRFGRGPGQGSGTPAAGGKAPLMCHVDDCQVDLASLKEYHQRFRICDFHLKAEVVMREGIPQRFCQQCGRFHVLSEFDGAKRSCRARLMRHNARRRKRADAKEASVDYLLDEPRKLSRSTSGHTSSSAPRAAAPQLPLLQPLPPQQPPPPPLAPPNQLFLQPLPDQPSSLYLPLQQMLFPPDAEGQPIVPGSGGGGGSATGLPPPLQPPLAAREAAAATAGGGGSGGGVPSAPLLRLQQQLELQQDLLLRQRGRETQQQPQQRLERAPSQQQVPQQQRPRLAAAAAPGGGELRAGDGVLEALLGLNHAGGGSAPPPASERQAEAAAAAAVLSLRATVRHYGPTTAAAAASAAVANGGGSEAEPGSQREQVPPNQPTHGSVSQAAPPELSQLRTAGVQLAAAAAATVTGKGAKGEGPLGPAATGEASPSRGPEAKPEDAGHRAGAPQPGAMPGQRPAEDAPAPKLAEPSPAAGEAGAPGGASDGAGDGGEAGRAGAAAAPGDGSPGVGGGAQQSRE</sequence>
<evidence type="ECO:0000256" key="4">
    <source>
        <dbReference type="ARBA" id="ARBA00022833"/>
    </source>
</evidence>
<feature type="compositionally biased region" description="Low complexity" evidence="5">
    <location>
        <begin position="330"/>
        <end position="343"/>
    </location>
</feature>
<dbReference type="PANTHER" id="PTHR31251">
    <property type="entry name" value="SQUAMOSA PROMOTER-BINDING-LIKE PROTEIN 4"/>
    <property type="match status" value="1"/>
</dbReference>
<keyword evidence="2" id="KW-0479">Metal-binding</keyword>
<dbReference type="CDD" id="cd18186">
    <property type="entry name" value="BTB_POZ_ZBTB_KLHL-like"/>
    <property type="match status" value="1"/>
</dbReference>
<feature type="compositionally biased region" description="Gly residues" evidence="5">
    <location>
        <begin position="700"/>
        <end position="714"/>
    </location>
</feature>
<feature type="compositionally biased region" description="Gly residues" evidence="5">
    <location>
        <begin position="600"/>
        <end position="610"/>
    </location>
</feature>
<keyword evidence="4" id="KW-0862">Zinc</keyword>
<dbReference type="AlphaFoldDB" id="A0A150FVP1"/>
<dbReference type="Pfam" id="PF00651">
    <property type="entry name" value="BTB"/>
    <property type="match status" value="1"/>
</dbReference>
<feature type="compositionally biased region" description="Low complexity" evidence="5">
    <location>
        <begin position="523"/>
        <end position="538"/>
    </location>
</feature>
<dbReference type="PANTHER" id="PTHR31251:SF169">
    <property type="entry name" value="SQUAMOSA PROMOTER-BINDING-LIKE PROTEIN 8"/>
    <property type="match status" value="1"/>
</dbReference>
<name>A0A150FVP1_GONPE</name>
<feature type="compositionally biased region" description="Low complexity" evidence="5">
    <location>
        <begin position="1048"/>
        <end position="1057"/>
    </location>
</feature>
<dbReference type="SUPFAM" id="SSF103612">
    <property type="entry name" value="SBT domain"/>
    <property type="match status" value="1"/>
</dbReference>
<feature type="region of interest" description="Disordered" evidence="5">
    <location>
        <begin position="1048"/>
        <end position="1218"/>
    </location>
</feature>
<feature type="domain" description="SBP-type" evidence="6">
    <location>
        <begin position="724"/>
        <end position="801"/>
    </location>
</feature>
<comment type="caution">
    <text evidence="7">The sequence shown here is derived from an EMBL/GenBank/DDBJ whole genome shotgun (WGS) entry which is preliminary data.</text>
</comment>
<evidence type="ECO:0000256" key="5">
    <source>
        <dbReference type="SAM" id="MobiDB-lite"/>
    </source>
</evidence>
<feature type="region of interest" description="Disordered" evidence="5">
    <location>
        <begin position="330"/>
        <end position="359"/>
    </location>
</feature>
<gene>
    <name evidence="7" type="ORF">GPECTOR_322g32</name>
</gene>
<evidence type="ECO:0000259" key="6">
    <source>
        <dbReference type="PROSITE" id="PS51141"/>
    </source>
</evidence>
<feature type="compositionally biased region" description="Low complexity" evidence="5">
    <location>
        <begin position="956"/>
        <end position="989"/>
    </location>
</feature>
<feature type="compositionally biased region" description="Low complexity" evidence="5">
    <location>
        <begin position="548"/>
        <end position="560"/>
    </location>
</feature>
<feature type="region of interest" description="Disordered" evidence="5">
    <location>
        <begin position="815"/>
        <end position="870"/>
    </location>
</feature>
<dbReference type="InterPro" id="IPR036893">
    <property type="entry name" value="SBP_sf"/>
</dbReference>
<evidence type="ECO:0000256" key="2">
    <source>
        <dbReference type="ARBA" id="ARBA00022723"/>
    </source>
</evidence>
<dbReference type="InterPro" id="IPR044817">
    <property type="entry name" value="SBP-like"/>
</dbReference>
<dbReference type="EMBL" id="LSYV01000320">
    <property type="protein sequence ID" value="KXZ41683.1"/>
    <property type="molecule type" value="Genomic_DNA"/>
</dbReference>
<dbReference type="Pfam" id="PF03110">
    <property type="entry name" value="SBP"/>
    <property type="match status" value="1"/>
</dbReference>
<evidence type="ECO:0000313" key="7">
    <source>
        <dbReference type="EMBL" id="KXZ41683.1"/>
    </source>
</evidence>
<feature type="compositionally biased region" description="Gly residues" evidence="5">
    <location>
        <begin position="1178"/>
        <end position="1194"/>
    </location>
</feature>
<feature type="region of interest" description="Disordered" evidence="5">
    <location>
        <begin position="956"/>
        <end position="997"/>
    </location>
</feature>
<feature type="compositionally biased region" description="Low complexity" evidence="5">
    <location>
        <begin position="611"/>
        <end position="622"/>
    </location>
</feature>
<evidence type="ECO:0000256" key="1">
    <source>
        <dbReference type="ARBA" id="ARBA00004906"/>
    </source>
</evidence>
<dbReference type="InterPro" id="IPR000210">
    <property type="entry name" value="BTB/POZ_dom"/>
</dbReference>
<dbReference type="STRING" id="33097.A0A150FVP1"/>
<dbReference type="SUPFAM" id="SSF54695">
    <property type="entry name" value="POZ domain"/>
    <property type="match status" value="1"/>
</dbReference>
<reference evidence="8" key="1">
    <citation type="journal article" date="2016" name="Nat. Commun.">
        <title>The Gonium pectorale genome demonstrates co-option of cell cycle regulation during the evolution of multicellularity.</title>
        <authorList>
            <person name="Hanschen E.R."/>
            <person name="Marriage T.N."/>
            <person name="Ferris P.J."/>
            <person name="Hamaji T."/>
            <person name="Toyoda A."/>
            <person name="Fujiyama A."/>
            <person name="Neme R."/>
            <person name="Noguchi H."/>
            <person name="Minakuchi Y."/>
            <person name="Suzuki M."/>
            <person name="Kawai-Toyooka H."/>
            <person name="Smith D.R."/>
            <person name="Sparks H."/>
            <person name="Anderson J."/>
            <person name="Bakaric R."/>
            <person name="Luria V."/>
            <person name="Karger A."/>
            <person name="Kirschner M.W."/>
            <person name="Durand P.M."/>
            <person name="Michod R.E."/>
            <person name="Nozaki H."/>
            <person name="Olson B.J."/>
        </authorList>
    </citation>
    <scope>NUCLEOTIDE SEQUENCE [LARGE SCALE GENOMIC DNA]</scope>
    <source>
        <strain evidence="8">NIES-2863</strain>
    </source>
</reference>
<dbReference type="CDD" id="cd14733">
    <property type="entry name" value="BACK"/>
    <property type="match status" value="1"/>
</dbReference>
<dbReference type="GO" id="GO:0005634">
    <property type="term" value="C:nucleus"/>
    <property type="evidence" value="ECO:0007669"/>
    <property type="project" value="InterPro"/>
</dbReference>
<feature type="compositionally biased region" description="Gly residues" evidence="5">
    <location>
        <begin position="670"/>
        <end position="679"/>
    </location>
</feature>
<feature type="compositionally biased region" description="Pro residues" evidence="5">
    <location>
        <begin position="843"/>
        <end position="857"/>
    </location>
</feature>
<keyword evidence="3" id="KW-0863">Zinc-finger</keyword>
<feature type="compositionally biased region" description="Pro residues" evidence="5">
    <location>
        <begin position="513"/>
        <end position="522"/>
    </location>
</feature>
<feature type="compositionally biased region" description="Basic and acidic residues" evidence="5">
    <location>
        <begin position="1134"/>
        <end position="1143"/>
    </location>
</feature>
<evidence type="ECO:0000256" key="3">
    <source>
        <dbReference type="ARBA" id="ARBA00022771"/>
    </source>
</evidence>
<feature type="region of interest" description="Disordered" evidence="5">
    <location>
        <begin position="575"/>
        <end position="720"/>
    </location>
</feature>
<evidence type="ECO:0000313" key="8">
    <source>
        <dbReference type="Proteomes" id="UP000075714"/>
    </source>
</evidence>
<dbReference type="Gene3D" id="4.10.1100.10">
    <property type="entry name" value="Transcription factor, SBP-box domain"/>
    <property type="match status" value="1"/>
</dbReference>
<feature type="compositionally biased region" description="Low complexity" evidence="5">
    <location>
        <begin position="1097"/>
        <end position="1112"/>
    </location>
</feature>
<feature type="compositionally biased region" description="Low complexity" evidence="5">
    <location>
        <begin position="1168"/>
        <end position="1177"/>
    </location>
</feature>
<dbReference type="InterPro" id="IPR004333">
    <property type="entry name" value="SBP_dom"/>
</dbReference>
<dbReference type="GO" id="GO:0003677">
    <property type="term" value="F:DNA binding"/>
    <property type="evidence" value="ECO:0007669"/>
    <property type="project" value="InterPro"/>
</dbReference>
<feature type="compositionally biased region" description="Low complexity" evidence="5">
    <location>
        <begin position="821"/>
        <end position="842"/>
    </location>
</feature>
<dbReference type="OrthoDB" id="514967at2759"/>
<feature type="compositionally biased region" description="Low complexity" evidence="5">
    <location>
        <begin position="912"/>
        <end position="922"/>
    </location>
</feature>
<dbReference type="InterPro" id="IPR011333">
    <property type="entry name" value="SKP1/BTB/POZ_sf"/>
</dbReference>
<protein>
    <recommendedName>
        <fullName evidence="6">SBP-type domain-containing protein</fullName>
    </recommendedName>
</protein>
<feature type="region of interest" description="Disordered" evidence="5">
    <location>
        <begin position="271"/>
        <end position="318"/>
    </location>
</feature>
<keyword evidence="8" id="KW-1185">Reference proteome</keyword>
<proteinExistence type="predicted"/>
<accession>A0A150FVP1</accession>
<feature type="compositionally biased region" description="Low complexity" evidence="5">
    <location>
        <begin position="1195"/>
        <end position="1204"/>
    </location>
</feature>
<feature type="compositionally biased region" description="Gly residues" evidence="5">
    <location>
        <begin position="1205"/>
        <end position="1218"/>
    </location>
</feature>
<dbReference type="PROSITE" id="PS51141">
    <property type="entry name" value="ZF_SBP"/>
    <property type="match status" value="1"/>
</dbReference>
<feature type="compositionally biased region" description="Polar residues" evidence="5">
    <location>
        <begin position="623"/>
        <end position="636"/>
    </location>
</feature>
<dbReference type="GO" id="GO:0008270">
    <property type="term" value="F:zinc ion binding"/>
    <property type="evidence" value="ECO:0007669"/>
    <property type="project" value="UniProtKB-KW"/>
</dbReference>
<feature type="compositionally biased region" description="Low complexity" evidence="5">
    <location>
        <begin position="858"/>
        <end position="870"/>
    </location>
</feature>
<dbReference type="Proteomes" id="UP000075714">
    <property type="component" value="Unassembled WGS sequence"/>
</dbReference>
<organism evidence="7 8">
    <name type="scientific">Gonium pectorale</name>
    <name type="common">Green alga</name>
    <dbReference type="NCBI Taxonomy" id="33097"/>
    <lineage>
        <taxon>Eukaryota</taxon>
        <taxon>Viridiplantae</taxon>
        <taxon>Chlorophyta</taxon>
        <taxon>core chlorophytes</taxon>
        <taxon>Chlorophyceae</taxon>
        <taxon>CS clade</taxon>
        <taxon>Chlamydomonadales</taxon>
        <taxon>Volvocaceae</taxon>
        <taxon>Gonium</taxon>
    </lineage>
</organism>
<feature type="region of interest" description="Disordered" evidence="5">
    <location>
        <begin position="884"/>
        <end position="935"/>
    </location>
</feature>